<evidence type="ECO:0000256" key="1">
    <source>
        <dbReference type="ARBA" id="ARBA00023015"/>
    </source>
</evidence>
<keyword evidence="2" id="KW-0238">DNA-binding</keyword>
<dbReference type="InterPro" id="IPR018060">
    <property type="entry name" value="HTH_AraC"/>
</dbReference>
<reference evidence="5 6" key="1">
    <citation type="submission" date="2020-08" db="EMBL/GenBank/DDBJ databases">
        <title>Genome public.</title>
        <authorList>
            <person name="Liu C."/>
            <person name="Sun Q."/>
        </authorList>
    </citation>
    <scope>NUCLEOTIDE SEQUENCE [LARGE SCALE GENOMIC DNA]</scope>
    <source>
        <strain evidence="5 6">NSJ-9</strain>
    </source>
</reference>
<dbReference type="SUPFAM" id="SSF46689">
    <property type="entry name" value="Homeodomain-like"/>
    <property type="match status" value="2"/>
</dbReference>
<evidence type="ECO:0000259" key="4">
    <source>
        <dbReference type="PROSITE" id="PS01124"/>
    </source>
</evidence>
<accession>A0ABR7GFD7</accession>
<dbReference type="PRINTS" id="PR00032">
    <property type="entry name" value="HTHARAC"/>
</dbReference>
<protein>
    <submittedName>
        <fullName evidence="5">Helix-turn-helix domain-containing protein</fullName>
    </submittedName>
</protein>
<dbReference type="SMART" id="SM00342">
    <property type="entry name" value="HTH_ARAC"/>
    <property type="match status" value="1"/>
</dbReference>
<keyword evidence="1" id="KW-0805">Transcription regulation</keyword>
<dbReference type="PANTHER" id="PTHR43280:SF10">
    <property type="entry name" value="REGULATORY PROTEIN POCR"/>
    <property type="match status" value="1"/>
</dbReference>
<dbReference type="Gene3D" id="1.10.10.60">
    <property type="entry name" value="Homeodomain-like"/>
    <property type="match status" value="2"/>
</dbReference>
<keyword evidence="6" id="KW-1185">Reference proteome</keyword>
<dbReference type="Proteomes" id="UP000643810">
    <property type="component" value="Unassembled WGS sequence"/>
</dbReference>
<sequence length="397" mass="45383">MIDDYSNFCEMFFAAHYLPIALYKGHQYVCSAGFYDNTDPYPFVTPKLCDASSPSVYVSSDTGYYGYVVCKDKQHFFILGPAYSTPPDRSFIRSYMTKNGLPIARYDEIASFLTAIPLYTYNQFLELLLFLHFILNGEKLDLNEAFRLTDTKYQLEIGKQQAERAYTAREEQAQHGTYLFEQQMLSLVRQGDVIGLENFLLRTAKTLNVKEGKLAETPLRQAKNLLIGLVVSVGKDAAIPGGMDIEETYQLIDTYTQECEKLQSEDAVKNLQYNMTMDFANRVAMQKSPRTISADTKQCLQYITTHINQPIGVSDVVAHSSHSRSSLLRHFKEETGMSVNDYITLRRMKEAASLLRYTDKSLGEISSYLCFSSQSYFQNVFKKHYGITPLQYRNQRA</sequence>
<dbReference type="PROSITE" id="PS01124">
    <property type="entry name" value="HTH_ARAC_FAMILY_2"/>
    <property type="match status" value="1"/>
</dbReference>
<dbReference type="RefSeq" id="WP_118280417.1">
    <property type="nucleotide sequence ID" value="NZ_JACOPG010000002.1"/>
</dbReference>
<dbReference type="PANTHER" id="PTHR43280">
    <property type="entry name" value="ARAC-FAMILY TRANSCRIPTIONAL REGULATOR"/>
    <property type="match status" value="1"/>
</dbReference>
<dbReference type="Pfam" id="PF12833">
    <property type="entry name" value="HTH_18"/>
    <property type="match status" value="1"/>
</dbReference>
<evidence type="ECO:0000256" key="2">
    <source>
        <dbReference type="ARBA" id="ARBA00023125"/>
    </source>
</evidence>
<name>A0ABR7GFD7_9FIRM</name>
<dbReference type="InterPro" id="IPR020449">
    <property type="entry name" value="Tscrpt_reg_AraC-type_HTH"/>
</dbReference>
<evidence type="ECO:0000256" key="3">
    <source>
        <dbReference type="ARBA" id="ARBA00023163"/>
    </source>
</evidence>
<evidence type="ECO:0000313" key="6">
    <source>
        <dbReference type="Proteomes" id="UP000643810"/>
    </source>
</evidence>
<proteinExistence type="predicted"/>
<gene>
    <name evidence="5" type="ORF">H8R94_06005</name>
</gene>
<dbReference type="InterPro" id="IPR009057">
    <property type="entry name" value="Homeodomain-like_sf"/>
</dbReference>
<keyword evidence="3" id="KW-0804">Transcription</keyword>
<organism evidence="5 6">
    <name type="scientific">Roseburia lenta</name>
    <dbReference type="NCBI Taxonomy" id="2763061"/>
    <lineage>
        <taxon>Bacteria</taxon>
        <taxon>Bacillati</taxon>
        <taxon>Bacillota</taxon>
        <taxon>Clostridia</taxon>
        <taxon>Lachnospirales</taxon>
        <taxon>Lachnospiraceae</taxon>
        <taxon>Roseburia</taxon>
    </lineage>
</organism>
<comment type="caution">
    <text evidence="5">The sequence shown here is derived from an EMBL/GenBank/DDBJ whole genome shotgun (WGS) entry which is preliminary data.</text>
</comment>
<dbReference type="EMBL" id="JACOPG010000002">
    <property type="protein sequence ID" value="MBC5686162.1"/>
    <property type="molecule type" value="Genomic_DNA"/>
</dbReference>
<feature type="domain" description="HTH araC/xylS-type" evidence="4">
    <location>
        <begin position="297"/>
        <end position="395"/>
    </location>
</feature>
<evidence type="ECO:0000313" key="5">
    <source>
        <dbReference type="EMBL" id="MBC5686162.1"/>
    </source>
</evidence>